<dbReference type="Proteomes" id="UP000799428">
    <property type="component" value="Unassembled WGS sequence"/>
</dbReference>
<name>A0A6G1KQN0_9PLEO</name>
<evidence type="ECO:0000259" key="1">
    <source>
        <dbReference type="Pfam" id="PF06985"/>
    </source>
</evidence>
<dbReference type="InterPro" id="IPR010730">
    <property type="entry name" value="HET"/>
</dbReference>
<dbReference type="AlphaFoldDB" id="A0A6G1KQN0"/>
<dbReference type="Pfam" id="PF06985">
    <property type="entry name" value="HET"/>
    <property type="match status" value="1"/>
</dbReference>
<protein>
    <submittedName>
        <fullName evidence="2">HET-domain-containing protein</fullName>
    </submittedName>
</protein>
<feature type="domain" description="Heterokaryon incompatibility" evidence="1">
    <location>
        <begin position="44"/>
        <end position="107"/>
    </location>
</feature>
<gene>
    <name evidence="2" type="ORF">K504DRAFT_457058</name>
</gene>
<evidence type="ECO:0000313" key="2">
    <source>
        <dbReference type="EMBL" id="KAF2714865.1"/>
    </source>
</evidence>
<proteinExistence type="predicted"/>
<dbReference type="PANTHER" id="PTHR33112">
    <property type="entry name" value="DOMAIN PROTEIN, PUTATIVE-RELATED"/>
    <property type="match status" value="1"/>
</dbReference>
<accession>A0A6G1KQN0</accession>
<sequence length="109" mass="12415">MIPLTPSVLQERTGCPREFLDVGNSDSLHTVVRLIDTLKVKGRYVALRHCWGQSQPYTTTRATRGRLMEGLSLHEAPATFLDAIKVPRLLGIRYLWIDSLCITRHNTRD</sequence>
<dbReference type="PANTHER" id="PTHR33112:SF16">
    <property type="entry name" value="HETEROKARYON INCOMPATIBILITY DOMAIN-CONTAINING PROTEIN"/>
    <property type="match status" value="1"/>
</dbReference>
<keyword evidence="3" id="KW-1185">Reference proteome</keyword>
<reference evidence="2" key="1">
    <citation type="journal article" date="2020" name="Stud. Mycol.">
        <title>101 Dothideomycetes genomes: a test case for predicting lifestyles and emergence of pathogens.</title>
        <authorList>
            <person name="Haridas S."/>
            <person name="Albert R."/>
            <person name="Binder M."/>
            <person name="Bloem J."/>
            <person name="Labutti K."/>
            <person name="Salamov A."/>
            <person name="Andreopoulos B."/>
            <person name="Baker S."/>
            <person name="Barry K."/>
            <person name="Bills G."/>
            <person name="Bluhm B."/>
            <person name="Cannon C."/>
            <person name="Castanera R."/>
            <person name="Culley D."/>
            <person name="Daum C."/>
            <person name="Ezra D."/>
            <person name="Gonzalez J."/>
            <person name="Henrissat B."/>
            <person name="Kuo A."/>
            <person name="Liang C."/>
            <person name="Lipzen A."/>
            <person name="Lutzoni F."/>
            <person name="Magnuson J."/>
            <person name="Mondo S."/>
            <person name="Nolan M."/>
            <person name="Ohm R."/>
            <person name="Pangilinan J."/>
            <person name="Park H.-J."/>
            <person name="Ramirez L."/>
            <person name="Alfaro M."/>
            <person name="Sun H."/>
            <person name="Tritt A."/>
            <person name="Yoshinaga Y."/>
            <person name="Zwiers L.-H."/>
            <person name="Turgeon B."/>
            <person name="Goodwin S."/>
            <person name="Spatafora J."/>
            <person name="Crous P."/>
            <person name="Grigoriev I."/>
        </authorList>
    </citation>
    <scope>NUCLEOTIDE SEQUENCE</scope>
    <source>
        <strain evidence="2">CBS 279.74</strain>
    </source>
</reference>
<dbReference type="EMBL" id="MU005764">
    <property type="protein sequence ID" value="KAF2714865.1"/>
    <property type="molecule type" value="Genomic_DNA"/>
</dbReference>
<organism evidence="2 3">
    <name type="scientific">Pleomassaria siparia CBS 279.74</name>
    <dbReference type="NCBI Taxonomy" id="1314801"/>
    <lineage>
        <taxon>Eukaryota</taxon>
        <taxon>Fungi</taxon>
        <taxon>Dikarya</taxon>
        <taxon>Ascomycota</taxon>
        <taxon>Pezizomycotina</taxon>
        <taxon>Dothideomycetes</taxon>
        <taxon>Pleosporomycetidae</taxon>
        <taxon>Pleosporales</taxon>
        <taxon>Pleomassariaceae</taxon>
        <taxon>Pleomassaria</taxon>
    </lineage>
</organism>
<evidence type="ECO:0000313" key="3">
    <source>
        <dbReference type="Proteomes" id="UP000799428"/>
    </source>
</evidence>
<dbReference type="OrthoDB" id="2958217at2759"/>